<dbReference type="GO" id="GO:0009307">
    <property type="term" value="P:DNA restriction-modification system"/>
    <property type="evidence" value="ECO:0007669"/>
    <property type="project" value="InterPro"/>
</dbReference>
<dbReference type="PANTHER" id="PTHR30015">
    <property type="entry name" value="MRR RESTRICTION SYSTEM PROTEIN"/>
    <property type="match status" value="1"/>
</dbReference>
<sequence>MDAVSSEERGMGPEVEYEGELECECPNCGNVLLVRHSAWEYPVGALNYSENYVSGGELVEGFKDIDFAFEEEIYSFDETSKIYLPESKKIITNLESGVASLLASLSSSPDLIHKISPREFEELIAHVFSRHGFSVELTKKTRDGGRDIIALKHDLGIPVKYIIECKRYAKTNPVTVEIARALYGVQMQESANKSVIATTSYFTSDAKKFVESQNTTKWHMSLKDYDDVIGWLLQTPNG</sequence>
<proteinExistence type="predicted"/>
<evidence type="ECO:0000313" key="2">
    <source>
        <dbReference type="EMBL" id="MBB3045901.1"/>
    </source>
</evidence>
<dbReference type="Proteomes" id="UP000537130">
    <property type="component" value="Unassembled WGS sequence"/>
</dbReference>
<dbReference type="PANTHER" id="PTHR30015:SF6">
    <property type="entry name" value="SLL1429 PROTEIN"/>
    <property type="match status" value="1"/>
</dbReference>
<dbReference type="InterPro" id="IPR052906">
    <property type="entry name" value="Type_IV_Methyl-Rstrct_Enzyme"/>
</dbReference>
<dbReference type="Pfam" id="PF04471">
    <property type="entry name" value="Mrr_cat"/>
    <property type="match status" value="1"/>
</dbReference>
<feature type="domain" description="Restriction endonuclease type IV Mrr" evidence="1">
    <location>
        <begin position="112"/>
        <end position="231"/>
    </location>
</feature>
<dbReference type="GO" id="GO:0015666">
    <property type="term" value="F:restriction endodeoxyribonuclease activity"/>
    <property type="evidence" value="ECO:0007669"/>
    <property type="project" value="TreeGrafter"/>
</dbReference>
<dbReference type="SUPFAM" id="SSF52980">
    <property type="entry name" value="Restriction endonuclease-like"/>
    <property type="match status" value="1"/>
</dbReference>
<dbReference type="InterPro" id="IPR011335">
    <property type="entry name" value="Restrct_endonuc-II-like"/>
</dbReference>
<dbReference type="Gene3D" id="3.40.1350.10">
    <property type="match status" value="1"/>
</dbReference>
<accession>A0A7W4Z5G3</accession>
<comment type="caution">
    <text evidence="2">The sequence shown here is derived from an EMBL/GenBank/DDBJ whole genome shotgun (WGS) entry which is preliminary data.</text>
</comment>
<gene>
    <name evidence="2" type="ORF">FHR99_000137</name>
</gene>
<evidence type="ECO:0000313" key="3">
    <source>
        <dbReference type="Proteomes" id="UP000537130"/>
    </source>
</evidence>
<dbReference type="InterPro" id="IPR011856">
    <property type="entry name" value="tRNA_endonuc-like_dom_sf"/>
</dbReference>
<reference evidence="2 3" key="1">
    <citation type="submission" date="2020-08" db="EMBL/GenBank/DDBJ databases">
        <title>Genomic Encyclopedia of Type Strains, Phase III (KMG-III): the genomes of soil and plant-associated and newly described type strains.</title>
        <authorList>
            <person name="Whitman W."/>
        </authorList>
    </citation>
    <scope>NUCLEOTIDE SEQUENCE [LARGE SCALE GENOMIC DNA]</scope>
    <source>
        <strain evidence="2 3">CECT 8654</strain>
    </source>
</reference>
<dbReference type="GO" id="GO:0003677">
    <property type="term" value="F:DNA binding"/>
    <property type="evidence" value="ECO:0007669"/>
    <property type="project" value="InterPro"/>
</dbReference>
<dbReference type="AlphaFoldDB" id="A0A7W4Z5G3"/>
<dbReference type="InterPro" id="IPR007560">
    <property type="entry name" value="Restrct_endonuc_IV_Mrr"/>
</dbReference>
<keyword evidence="3" id="KW-1185">Reference proteome</keyword>
<name>A0A7W4Z5G3_9GAMM</name>
<dbReference type="EMBL" id="JACHWY010000001">
    <property type="protein sequence ID" value="MBB3045901.1"/>
    <property type="molecule type" value="Genomic_DNA"/>
</dbReference>
<organism evidence="2 3">
    <name type="scientific">Litorivivens lipolytica</name>
    <dbReference type="NCBI Taxonomy" id="1524264"/>
    <lineage>
        <taxon>Bacteria</taxon>
        <taxon>Pseudomonadati</taxon>
        <taxon>Pseudomonadota</taxon>
        <taxon>Gammaproteobacteria</taxon>
        <taxon>Litorivivens</taxon>
    </lineage>
</organism>
<evidence type="ECO:0000259" key="1">
    <source>
        <dbReference type="Pfam" id="PF04471"/>
    </source>
</evidence>
<protein>
    <recommendedName>
        <fullName evidence="1">Restriction endonuclease type IV Mrr domain-containing protein</fullName>
    </recommendedName>
</protein>
<dbReference type="RefSeq" id="WP_183408619.1">
    <property type="nucleotide sequence ID" value="NZ_JACHWY010000001.1"/>
</dbReference>